<gene>
    <name evidence="1" type="ORF">H4R34_004558</name>
</gene>
<dbReference type="Proteomes" id="UP001151582">
    <property type="component" value="Unassembled WGS sequence"/>
</dbReference>
<dbReference type="EMBL" id="JANBQB010000598">
    <property type="protein sequence ID" value="KAJ1974852.1"/>
    <property type="molecule type" value="Genomic_DNA"/>
</dbReference>
<keyword evidence="2" id="KW-1185">Reference proteome</keyword>
<organism evidence="1 2">
    <name type="scientific">Dimargaris verticillata</name>
    <dbReference type="NCBI Taxonomy" id="2761393"/>
    <lineage>
        <taxon>Eukaryota</taxon>
        <taxon>Fungi</taxon>
        <taxon>Fungi incertae sedis</taxon>
        <taxon>Zoopagomycota</taxon>
        <taxon>Kickxellomycotina</taxon>
        <taxon>Dimargaritomycetes</taxon>
        <taxon>Dimargaritales</taxon>
        <taxon>Dimargaritaceae</taxon>
        <taxon>Dimargaris</taxon>
    </lineage>
</organism>
<proteinExistence type="predicted"/>
<accession>A0A9W8AZX6</accession>
<protein>
    <submittedName>
        <fullName evidence="1">Uncharacterized protein</fullName>
    </submittedName>
</protein>
<feature type="non-terminal residue" evidence="1">
    <location>
        <position position="1"/>
    </location>
</feature>
<reference evidence="1" key="1">
    <citation type="submission" date="2022-07" db="EMBL/GenBank/DDBJ databases">
        <title>Phylogenomic reconstructions and comparative analyses of Kickxellomycotina fungi.</title>
        <authorList>
            <person name="Reynolds N.K."/>
            <person name="Stajich J.E."/>
            <person name="Barry K."/>
            <person name="Grigoriev I.V."/>
            <person name="Crous P."/>
            <person name="Smith M.E."/>
        </authorList>
    </citation>
    <scope>NUCLEOTIDE SEQUENCE</scope>
    <source>
        <strain evidence="1">RSA 567</strain>
    </source>
</reference>
<sequence>PTAASPALSDSHHAFYQAEFDRLAQQLMAEYVMVLVPPRVKPAPNAVEGLVPGAKVYRVVECEFYVQDNAHLTYDHTTAPRLSHTDNQLPDQDKSETVLVQRGLVDPFAHGHPVQSQPGLFYFHHVGQSNGYREGSRRGLDITLGYTVPLLDNTICTDLHPVLALRQGMQGQVRAGVLIRSIQDVAVGAIVSGPCLLVNAVLDHLAVPKIAQLVNCHFDGNLEADRANFSATVAAQRGWYFQRVTPALRQQLVAGIKPHAVPQSLYLTDLATSKRFSPLRTPRVGLGFNTKKYQLDAQLLFWPKLYRYVHPDIGFTDLSKGRHYTIIGHLHALLVQLAHGQGMAAPFQDAVWWWVLGFHPNHQHQTPESIVSHKRYCDQYCHDCRTIPHQPLAFLLEAKAWSDFDKWWKDHPSPPDLPWNVWSRATGVPAKQLTCALDRIRQGSEQLYTTFLYQKVSGHAQVYQYFGACCRYAFTKYWVRGSGVS</sequence>
<dbReference type="AlphaFoldDB" id="A0A9W8AZX6"/>
<evidence type="ECO:0000313" key="2">
    <source>
        <dbReference type="Proteomes" id="UP001151582"/>
    </source>
</evidence>
<name>A0A9W8AZX6_9FUNG</name>
<dbReference type="OrthoDB" id="16851at2759"/>
<comment type="caution">
    <text evidence="1">The sequence shown here is derived from an EMBL/GenBank/DDBJ whole genome shotgun (WGS) entry which is preliminary data.</text>
</comment>
<evidence type="ECO:0000313" key="1">
    <source>
        <dbReference type="EMBL" id="KAJ1974852.1"/>
    </source>
</evidence>